<dbReference type="Proteomes" id="UP001367030">
    <property type="component" value="Unassembled WGS sequence"/>
</dbReference>
<protein>
    <submittedName>
        <fullName evidence="3">PIN domain-containing protein</fullName>
    </submittedName>
</protein>
<dbReference type="Pfam" id="PF13470">
    <property type="entry name" value="PIN_3"/>
    <property type="match status" value="1"/>
</dbReference>
<sequence length="191" mass="20941">MAGSAFYTAVIDANALFPRLQCDVLLSLADADLYSAKWSATIMEEWTAAFVRQYPGTEAAVKRKADAMCSAIPDCLVEGYEPLIDGLKLPDARDRHVLAAAIAGHADAIVTWNGKHFPPEALAPHGIEIQTPDEFVTNQIMLNKLRSVAALRAMRERWARPALTGQNLIDLLNQRHMPLTAAHLQDAVDLL</sequence>
<evidence type="ECO:0000313" key="3">
    <source>
        <dbReference type="EMBL" id="MEJ8857061.1"/>
    </source>
</evidence>
<evidence type="ECO:0000259" key="2">
    <source>
        <dbReference type="Pfam" id="PF26343"/>
    </source>
</evidence>
<gene>
    <name evidence="3" type="ORF">WKW79_20965</name>
</gene>
<proteinExistence type="predicted"/>
<feature type="domain" description="PIN" evidence="1">
    <location>
        <begin position="10"/>
        <end position="113"/>
    </location>
</feature>
<dbReference type="EMBL" id="JBBKZS010000009">
    <property type="protein sequence ID" value="MEJ8857061.1"/>
    <property type="molecule type" value="Genomic_DNA"/>
</dbReference>
<evidence type="ECO:0000259" key="1">
    <source>
        <dbReference type="Pfam" id="PF13470"/>
    </source>
</evidence>
<accession>A0ABU8XBR9</accession>
<keyword evidence="4" id="KW-1185">Reference proteome</keyword>
<dbReference type="InterPro" id="IPR058652">
    <property type="entry name" value="VapC50_C"/>
</dbReference>
<dbReference type="RefSeq" id="WP_340337136.1">
    <property type="nucleotide sequence ID" value="NZ_JBBKZS010000009.1"/>
</dbReference>
<dbReference type="Pfam" id="PF26343">
    <property type="entry name" value="VapC50_C"/>
    <property type="match status" value="1"/>
</dbReference>
<evidence type="ECO:0000313" key="4">
    <source>
        <dbReference type="Proteomes" id="UP001367030"/>
    </source>
</evidence>
<name>A0ABU8XBR9_9BURK</name>
<dbReference type="InterPro" id="IPR002716">
    <property type="entry name" value="PIN_dom"/>
</dbReference>
<feature type="domain" description="VapC50 C-terminal" evidence="2">
    <location>
        <begin position="132"/>
        <end position="185"/>
    </location>
</feature>
<reference evidence="3 4" key="1">
    <citation type="submission" date="2024-03" db="EMBL/GenBank/DDBJ databases">
        <title>Novel species of the genus Variovorax.</title>
        <authorList>
            <person name="Liu Q."/>
            <person name="Xin Y.-H."/>
        </authorList>
    </citation>
    <scope>NUCLEOTIDE SEQUENCE [LARGE SCALE GENOMIC DNA]</scope>
    <source>
        <strain evidence="3 4">KACC 18901</strain>
    </source>
</reference>
<organism evidence="3 4">
    <name type="scientific">Variovorax robiniae</name>
    <dbReference type="NCBI Taxonomy" id="1836199"/>
    <lineage>
        <taxon>Bacteria</taxon>
        <taxon>Pseudomonadati</taxon>
        <taxon>Pseudomonadota</taxon>
        <taxon>Betaproteobacteria</taxon>
        <taxon>Burkholderiales</taxon>
        <taxon>Comamonadaceae</taxon>
        <taxon>Variovorax</taxon>
    </lineage>
</organism>
<comment type="caution">
    <text evidence="3">The sequence shown here is derived from an EMBL/GenBank/DDBJ whole genome shotgun (WGS) entry which is preliminary data.</text>
</comment>